<organism evidence="4 5">
    <name type="scientific">Liquorilactobacillus satsumensis DSM 16230 = JCM 12392</name>
    <dbReference type="NCBI Taxonomy" id="1423801"/>
    <lineage>
        <taxon>Bacteria</taxon>
        <taxon>Bacillati</taxon>
        <taxon>Bacillota</taxon>
        <taxon>Bacilli</taxon>
        <taxon>Lactobacillales</taxon>
        <taxon>Lactobacillaceae</taxon>
        <taxon>Liquorilactobacillus</taxon>
    </lineage>
</organism>
<dbReference type="InterPro" id="IPR050832">
    <property type="entry name" value="Bact_Acetyltransf"/>
</dbReference>
<name>A0A0R1UWQ7_9LACO</name>
<dbReference type="Gene3D" id="3.40.630.30">
    <property type="match status" value="1"/>
</dbReference>
<sequence>MTTQDYQQAYALWESVPGMHLSSLDNSFAGIARVIAANPTLCLVAVAQGEVVATALGATDGRKGYLYHVAVAKKQRGQGLAKTLVHTITARLKHRKINKLGLFVVADNQAGQEFWVHQGFKERADIKYLDLDL</sequence>
<keyword evidence="5" id="KW-1185">Reference proteome</keyword>
<comment type="caution">
    <text evidence="4">The sequence shown here is derived from an EMBL/GenBank/DDBJ whole genome shotgun (WGS) entry which is preliminary data.</text>
</comment>
<dbReference type="PANTHER" id="PTHR43877">
    <property type="entry name" value="AMINOALKYLPHOSPHONATE N-ACETYLTRANSFERASE-RELATED-RELATED"/>
    <property type="match status" value="1"/>
</dbReference>
<dbReference type="GO" id="GO:0016747">
    <property type="term" value="F:acyltransferase activity, transferring groups other than amino-acyl groups"/>
    <property type="evidence" value="ECO:0007669"/>
    <property type="project" value="InterPro"/>
</dbReference>
<dbReference type="PATRIC" id="fig|1423801.4.peg.1679"/>
<evidence type="ECO:0000313" key="5">
    <source>
        <dbReference type="Proteomes" id="UP000051166"/>
    </source>
</evidence>
<protein>
    <submittedName>
        <fullName evidence="4">Acetyltransferase</fullName>
    </submittedName>
</protein>
<gene>
    <name evidence="4" type="ORF">FD50_GL001642</name>
</gene>
<keyword evidence="2" id="KW-0012">Acyltransferase</keyword>
<keyword evidence="1 4" id="KW-0808">Transferase</keyword>
<feature type="domain" description="N-acetyltransferase" evidence="3">
    <location>
        <begin position="1"/>
        <end position="133"/>
    </location>
</feature>
<dbReference type="AlphaFoldDB" id="A0A0R1UWQ7"/>
<evidence type="ECO:0000259" key="3">
    <source>
        <dbReference type="PROSITE" id="PS51186"/>
    </source>
</evidence>
<evidence type="ECO:0000256" key="1">
    <source>
        <dbReference type="ARBA" id="ARBA00022679"/>
    </source>
</evidence>
<accession>A0A0R1UWQ7</accession>
<reference evidence="4 5" key="1">
    <citation type="journal article" date="2015" name="Genome Announc.">
        <title>Expanding the biotechnology potential of lactobacilli through comparative genomics of 213 strains and associated genera.</title>
        <authorList>
            <person name="Sun Z."/>
            <person name="Harris H.M."/>
            <person name="McCann A."/>
            <person name="Guo C."/>
            <person name="Argimon S."/>
            <person name="Zhang W."/>
            <person name="Yang X."/>
            <person name="Jeffery I.B."/>
            <person name="Cooney J.C."/>
            <person name="Kagawa T.F."/>
            <person name="Liu W."/>
            <person name="Song Y."/>
            <person name="Salvetti E."/>
            <person name="Wrobel A."/>
            <person name="Rasinkangas P."/>
            <person name="Parkhill J."/>
            <person name="Rea M.C."/>
            <person name="O'Sullivan O."/>
            <person name="Ritari J."/>
            <person name="Douillard F.P."/>
            <person name="Paul Ross R."/>
            <person name="Yang R."/>
            <person name="Briner A.E."/>
            <person name="Felis G.E."/>
            <person name="de Vos W.M."/>
            <person name="Barrangou R."/>
            <person name="Klaenhammer T.R."/>
            <person name="Caufield P.W."/>
            <person name="Cui Y."/>
            <person name="Zhang H."/>
            <person name="O'Toole P.W."/>
        </authorList>
    </citation>
    <scope>NUCLEOTIDE SEQUENCE [LARGE SCALE GENOMIC DNA]</scope>
    <source>
        <strain evidence="4 5">DSM 16230</strain>
    </source>
</reference>
<dbReference type="Pfam" id="PF00583">
    <property type="entry name" value="Acetyltransf_1"/>
    <property type="match status" value="1"/>
</dbReference>
<dbReference type="InterPro" id="IPR000182">
    <property type="entry name" value="GNAT_dom"/>
</dbReference>
<dbReference type="CDD" id="cd04301">
    <property type="entry name" value="NAT_SF"/>
    <property type="match status" value="1"/>
</dbReference>
<dbReference type="EMBL" id="AZFQ01000053">
    <property type="protein sequence ID" value="KRL97092.1"/>
    <property type="molecule type" value="Genomic_DNA"/>
</dbReference>
<evidence type="ECO:0000256" key="2">
    <source>
        <dbReference type="ARBA" id="ARBA00023315"/>
    </source>
</evidence>
<dbReference type="SUPFAM" id="SSF55729">
    <property type="entry name" value="Acyl-CoA N-acyltransferases (Nat)"/>
    <property type="match status" value="1"/>
</dbReference>
<dbReference type="PROSITE" id="PS51186">
    <property type="entry name" value="GNAT"/>
    <property type="match status" value="1"/>
</dbReference>
<dbReference type="InterPro" id="IPR016181">
    <property type="entry name" value="Acyl_CoA_acyltransferase"/>
</dbReference>
<evidence type="ECO:0000313" key="4">
    <source>
        <dbReference type="EMBL" id="KRL97092.1"/>
    </source>
</evidence>
<dbReference type="Proteomes" id="UP000051166">
    <property type="component" value="Unassembled WGS sequence"/>
</dbReference>
<proteinExistence type="predicted"/>
<dbReference type="STRING" id="1423801.FD50_GL001642"/>